<evidence type="ECO:0000256" key="1">
    <source>
        <dbReference type="ARBA" id="ARBA00011074"/>
    </source>
</evidence>
<feature type="non-terminal residue" evidence="7">
    <location>
        <position position="226"/>
    </location>
</feature>
<dbReference type="EC" id="3.4.19.12" evidence="5"/>
<evidence type="ECO:0000256" key="5">
    <source>
        <dbReference type="RuleBase" id="RU367088"/>
    </source>
</evidence>
<comment type="function">
    <text evidence="5">Hydrolase that can remove 'Lys-48'-linked conjugated ubiquitin from proteins.</text>
</comment>
<comment type="similarity">
    <text evidence="1 5">Belongs to the MINDY deubiquitinase family. FAM188 subfamily.</text>
</comment>
<proteinExistence type="inferred from homology"/>
<evidence type="ECO:0000256" key="3">
    <source>
        <dbReference type="ARBA" id="ARBA00022801"/>
    </source>
</evidence>
<accession>A0ABN7NUA5</accession>
<evidence type="ECO:0000313" key="8">
    <source>
        <dbReference type="Proteomes" id="UP001153148"/>
    </source>
</evidence>
<evidence type="ECO:0000256" key="4">
    <source>
        <dbReference type="ARBA" id="ARBA00022807"/>
    </source>
</evidence>
<dbReference type="Pfam" id="PF13898">
    <property type="entry name" value="MINDY-3_4_CD"/>
    <property type="match status" value="1"/>
</dbReference>
<dbReference type="InterPro" id="IPR025257">
    <property type="entry name" value="MINDY-3/4_CD"/>
</dbReference>
<keyword evidence="8" id="KW-1185">Reference proteome</keyword>
<protein>
    <recommendedName>
        <fullName evidence="5">Ubiquitin carboxyl-terminal hydrolase MINDY</fullName>
        <ecNumber evidence="5">3.4.19.12</ecNumber>
    </recommendedName>
</protein>
<name>A0ABN7NUA5_TIMPD</name>
<reference evidence="7" key="1">
    <citation type="submission" date="2021-03" db="EMBL/GenBank/DDBJ databases">
        <authorList>
            <person name="Tran Van P."/>
        </authorList>
    </citation>
    <scope>NUCLEOTIDE SEQUENCE</scope>
</reference>
<feature type="non-terminal residue" evidence="7">
    <location>
        <position position="1"/>
    </location>
</feature>
<keyword evidence="2 5" id="KW-0645">Protease</keyword>
<dbReference type="PANTHER" id="PTHR12473">
    <property type="entry name" value="UBIQUITIN CARBOXYL-TERMINAL HYDROLASE MINDY-4-RELATED"/>
    <property type="match status" value="1"/>
</dbReference>
<sequence>FHFSKDEPTALVQSDGGPCAVLAPVQAFIFKSLLTDKSGINWKEVDVKKCNKYLVQAVCDILAQAISDTEGTFIVVHMNEHCDANSVPQMNMVENHQVEDGTVPSELVEKSAGHEKLEHEHFHSHLKTVKLEGADTSKNTSVFAAVIHLLKSDNIASRSKLISSGDKICDICRKVILKLPKIDAEEVASQSLESEDDNIGTEIIEMSTPQKEEALGAVNRSLTDLD</sequence>
<feature type="domain" description="Deubiquitinating enzyme MINDY-3/4 conserved" evidence="6">
    <location>
        <begin position="1"/>
        <end position="224"/>
    </location>
</feature>
<dbReference type="Proteomes" id="UP001153148">
    <property type="component" value="Unassembled WGS sequence"/>
</dbReference>
<dbReference type="SMART" id="SM01174">
    <property type="entry name" value="DUF4205"/>
    <property type="match status" value="1"/>
</dbReference>
<dbReference type="EMBL" id="CAJPIN010004179">
    <property type="protein sequence ID" value="CAG2056660.1"/>
    <property type="molecule type" value="Genomic_DNA"/>
</dbReference>
<dbReference type="PANTHER" id="PTHR12473:SF17">
    <property type="entry name" value="UBIQUITIN CARBOXYL-TERMINAL HYDROLASE MINDY-3"/>
    <property type="match status" value="1"/>
</dbReference>
<keyword evidence="3 5" id="KW-0378">Hydrolase</keyword>
<gene>
    <name evidence="7" type="ORF">TPAB3V08_LOCUS3648</name>
</gene>
<evidence type="ECO:0000313" key="7">
    <source>
        <dbReference type="EMBL" id="CAG2056660.1"/>
    </source>
</evidence>
<organism evidence="7 8">
    <name type="scientific">Timema podura</name>
    <name type="common">Walking stick</name>
    <dbReference type="NCBI Taxonomy" id="61482"/>
    <lineage>
        <taxon>Eukaryota</taxon>
        <taxon>Metazoa</taxon>
        <taxon>Ecdysozoa</taxon>
        <taxon>Arthropoda</taxon>
        <taxon>Hexapoda</taxon>
        <taxon>Insecta</taxon>
        <taxon>Pterygota</taxon>
        <taxon>Neoptera</taxon>
        <taxon>Polyneoptera</taxon>
        <taxon>Phasmatodea</taxon>
        <taxon>Timematodea</taxon>
        <taxon>Timematoidea</taxon>
        <taxon>Timematidae</taxon>
        <taxon>Timema</taxon>
    </lineage>
</organism>
<dbReference type="InterPro" id="IPR039785">
    <property type="entry name" value="MINY3/4"/>
</dbReference>
<comment type="catalytic activity">
    <reaction evidence="5">
        <text>Thiol-dependent hydrolysis of ester, thioester, amide, peptide and isopeptide bonds formed by the C-terminal Gly of ubiquitin (a 76-residue protein attached to proteins as an intracellular targeting signal).</text>
        <dbReference type="EC" id="3.4.19.12"/>
    </reaction>
</comment>
<evidence type="ECO:0000256" key="2">
    <source>
        <dbReference type="ARBA" id="ARBA00022670"/>
    </source>
</evidence>
<evidence type="ECO:0000259" key="6">
    <source>
        <dbReference type="SMART" id="SM01174"/>
    </source>
</evidence>
<comment type="caution">
    <text evidence="7">The sequence shown here is derived from an EMBL/GenBank/DDBJ whole genome shotgun (WGS) entry which is preliminary data.</text>
</comment>
<keyword evidence="5" id="KW-0833">Ubl conjugation pathway</keyword>
<keyword evidence="4 5" id="KW-0788">Thiol protease</keyword>